<evidence type="ECO:0000256" key="10">
    <source>
        <dbReference type="HAMAP-Rule" id="MF_00185"/>
    </source>
</evidence>
<dbReference type="Proteomes" id="UP000294887">
    <property type="component" value="Unassembled WGS sequence"/>
</dbReference>
<feature type="region of interest" description="Interaction with substrate tRNA" evidence="10">
    <location>
        <begin position="242"/>
        <end position="247"/>
    </location>
</feature>
<dbReference type="FunFam" id="1.10.20.140:FF:000001">
    <property type="entry name" value="tRNA dimethylallyltransferase"/>
    <property type="match status" value="1"/>
</dbReference>
<evidence type="ECO:0000256" key="8">
    <source>
        <dbReference type="ARBA" id="ARBA00022842"/>
    </source>
</evidence>
<dbReference type="InterPro" id="IPR018022">
    <property type="entry name" value="IPT"/>
</dbReference>
<dbReference type="InterPro" id="IPR039657">
    <property type="entry name" value="Dimethylallyltransferase"/>
</dbReference>
<comment type="function">
    <text evidence="2 10 12">Catalyzes the transfer of a dimethylallyl group onto the adenine at position 37 in tRNAs that read codons beginning with uridine, leading to the formation of N6-(dimethylallyl)adenosine (i(6)A).</text>
</comment>
<feature type="binding site" evidence="10">
    <location>
        <begin position="13"/>
        <end position="18"/>
    </location>
    <ligand>
        <name>substrate</name>
    </ligand>
</feature>
<evidence type="ECO:0000256" key="3">
    <source>
        <dbReference type="ARBA" id="ARBA00005842"/>
    </source>
</evidence>
<sequence>MSLPPAIFIIGPTASGKTGLAIKLMEHFPIELISVDSALVYKDMDIGTAKPTAEELEAAPHRLINFLDPSESYSAADFRTDALREMAEITAKGKIPVLVGGTMLYYRALENGIAEMPQADQDVREKLTKEAEQIGWDGLHQRLLEVDPVAGERIHPNDQQRIQRALEVFELTGKTLTKHQQDQVVEPIPYRLMKIALIPEEREWIRELAAIRFDQMLEAGFIDEVKALRERGDLDLNFPSMRCVGYRQAWQYLEGELDFEEMKERAVIATRQLAKRQMTYLRSEQNITEYGAKGYKLEKVKADIESFLAKE</sequence>
<dbReference type="RefSeq" id="WP_131904167.1">
    <property type="nucleotide sequence ID" value="NZ_BAAAFU010000008.1"/>
</dbReference>
<keyword evidence="4 10" id="KW-0808">Transferase</keyword>
<evidence type="ECO:0000256" key="9">
    <source>
        <dbReference type="ARBA" id="ARBA00049563"/>
    </source>
</evidence>
<keyword evidence="15" id="KW-1185">Reference proteome</keyword>
<keyword evidence="8 10" id="KW-0460">Magnesium</keyword>
<dbReference type="InterPro" id="IPR027417">
    <property type="entry name" value="P-loop_NTPase"/>
</dbReference>
<dbReference type="AlphaFoldDB" id="A0A4R1F760"/>
<proteinExistence type="inferred from homology"/>
<dbReference type="GO" id="GO:0052381">
    <property type="term" value="F:tRNA dimethylallyltransferase activity"/>
    <property type="evidence" value="ECO:0007669"/>
    <property type="project" value="UniProtKB-UniRule"/>
</dbReference>
<dbReference type="SUPFAM" id="SSF52540">
    <property type="entry name" value="P-loop containing nucleoside triphosphate hydrolases"/>
    <property type="match status" value="1"/>
</dbReference>
<gene>
    <name evidence="10" type="primary">miaA</name>
    <name evidence="14" type="ORF">EV695_0326</name>
</gene>
<feature type="region of interest" description="Interaction with substrate tRNA" evidence="10">
    <location>
        <begin position="160"/>
        <end position="164"/>
    </location>
</feature>
<dbReference type="Gene3D" id="1.10.20.140">
    <property type="match status" value="1"/>
</dbReference>
<comment type="cofactor">
    <cofactor evidence="1 10">
        <name>Mg(2+)</name>
        <dbReference type="ChEBI" id="CHEBI:18420"/>
    </cofactor>
</comment>
<protein>
    <recommendedName>
        <fullName evidence="10">tRNA dimethylallyltransferase</fullName>
        <ecNumber evidence="10">2.5.1.75</ecNumber>
    </recommendedName>
    <alternativeName>
        <fullName evidence="10">Dimethylallyl diphosphate:tRNA dimethylallyltransferase</fullName>
        <shortName evidence="10">DMAPP:tRNA dimethylallyltransferase</shortName>
        <shortName evidence="10">DMATase</shortName>
    </alternativeName>
    <alternativeName>
        <fullName evidence="10">Isopentenyl-diphosphate:tRNA isopentenyltransferase</fullName>
        <shortName evidence="10">IPP transferase</shortName>
        <shortName evidence="10">IPPT</shortName>
        <shortName evidence="10">IPTase</shortName>
    </alternativeName>
</protein>
<dbReference type="GO" id="GO:0006400">
    <property type="term" value="P:tRNA modification"/>
    <property type="evidence" value="ECO:0007669"/>
    <property type="project" value="TreeGrafter"/>
</dbReference>
<evidence type="ECO:0000256" key="6">
    <source>
        <dbReference type="ARBA" id="ARBA00022741"/>
    </source>
</evidence>
<dbReference type="Gene3D" id="3.40.50.300">
    <property type="entry name" value="P-loop containing nucleotide triphosphate hydrolases"/>
    <property type="match status" value="1"/>
</dbReference>
<feature type="region of interest" description="Interaction with substrate tRNA" evidence="10">
    <location>
        <begin position="36"/>
        <end position="39"/>
    </location>
</feature>
<feature type="binding site" evidence="10">
    <location>
        <begin position="11"/>
        <end position="18"/>
    </location>
    <ligand>
        <name>ATP</name>
        <dbReference type="ChEBI" id="CHEBI:30616"/>
    </ligand>
</feature>
<comment type="similarity">
    <text evidence="3 10 13">Belongs to the IPP transferase family.</text>
</comment>
<comment type="catalytic activity">
    <reaction evidence="9 10 11">
        <text>adenosine(37) in tRNA + dimethylallyl diphosphate = N(6)-dimethylallyladenosine(37) in tRNA + diphosphate</text>
        <dbReference type="Rhea" id="RHEA:26482"/>
        <dbReference type="Rhea" id="RHEA-COMP:10162"/>
        <dbReference type="Rhea" id="RHEA-COMP:10375"/>
        <dbReference type="ChEBI" id="CHEBI:33019"/>
        <dbReference type="ChEBI" id="CHEBI:57623"/>
        <dbReference type="ChEBI" id="CHEBI:74411"/>
        <dbReference type="ChEBI" id="CHEBI:74415"/>
        <dbReference type="EC" id="2.5.1.75"/>
    </reaction>
</comment>
<organism evidence="14 15">
    <name type="scientific">Cocleimonas flava</name>
    <dbReference type="NCBI Taxonomy" id="634765"/>
    <lineage>
        <taxon>Bacteria</taxon>
        <taxon>Pseudomonadati</taxon>
        <taxon>Pseudomonadota</taxon>
        <taxon>Gammaproteobacteria</taxon>
        <taxon>Thiotrichales</taxon>
        <taxon>Thiotrichaceae</taxon>
        <taxon>Cocleimonas</taxon>
    </lineage>
</organism>
<dbReference type="OrthoDB" id="9776390at2"/>
<evidence type="ECO:0000256" key="4">
    <source>
        <dbReference type="ARBA" id="ARBA00022679"/>
    </source>
</evidence>
<evidence type="ECO:0000256" key="2">
    <source>
        <dbReference type="ARBA" id="ARBA00003213"/>
    </source>
</evidence>
<reference evidence="14 15" key="1">
    <citation type="submission" date="2019-03" db="EMBL/GenBank/DDBJ databases">
        <title>Genomic Encyclopedia of Type Strains, Phase IV (KMG-IV): sequencing the most valuable type-strain genomes for metagenomic binning, comparative biology and taxonomic classification.</title>
        <authorList>
            <person name="Goeker M."/>
        </authorList>
    </citation>
    <scope>NUCLEOTIDE SEQUENCE [LARGE SCALE GENOMIC DNA]</scope>
    <source>
        <strain evidence="14 15">DSM 24830</strain>
    </source>
</reference>
<name>A0A4R1F760_9GAMM</name>
<evidence type="ECO:0000256" key="11">
    <source>
        <dbReference type="RuleBase" id="RU003783"/>
    </source>
</evidence>
<evidence type="ECO:0000256" key="5">
    <source>
        <dbReference type="ARBA" id="ARBA00022694"/>
    </source>
</evidence>
<dbReference type="Pfam" id="PF01715">
    <property type="entry name" value="IPPT"/>
    <property type="match status" value="1"/>
</dbReference>
<evidence type="ECO:0000256" key="13">
    <source>
        <dbReference type="RuleBase" id="RU003785"/>
    </source>
</evidence>
<evidence type="ECO:0000256" key="12">
    <source>
        <dbReference type="RuleBase" id="RU003784"/>
    </source>
</evidence>
<feature type="site" description="Interaction with substrate tRNA" evidence="10">
    <location>
        <position position="102"/>
    </location>
</feature>
<feature type="site" description="Interaction with substrate tRNA" evidence="10">
    <location>
        <position position="124"/>
    </location>
</feature>
<keyword evidence="7 10" id="KW-0067">ATP-binding</keyword>
<dbReference type="NCBIfam" id="TIGR00174">
    <property type="entry name" value="miaA"/>
    <property type="match status" value="1"/>
</dbReference>
<evidence type="ECO:0000256" key="1">
    <source>
        <dbReference type="ARBA" id="ARBA00001946"/>
    </source>
</evidence>
<accession>A0A4R1F760</accession>
<evidence type="ECO:0000313" key="14">
    <source>
        <dbReference type="EMBL" id="TCJ88472.1"/>
    </source>
</evidence>
<comment type="caution">
    <text evidence="10">Lacks conserved residue(s) required for the propagation of feature annotation.</text>
</comment>
<dbReference type="HAMAP" id="MF_00185">
    <property type="entry name" value="IPP_trans"/>
    <property type="match status" value="1"/>
</dbReference>
<dbReference type="PANTHER" id="PTHR11088">
    <property type="entry name" value="TRNA DIMETHYLALLYLTRANSFERASE"/>
    <property type="match status" value="1"/>
</dbReference>
<keyword evidence="5 10" id="KW-0819">tRNA processing</keyword>
<comment type="caution">
    <text evidence="14">The sequence shown here is derived from an EMBL/GenBank/DDBJ whole genome shotgun (WGS) entry which is preliminary data.</text>
</comment>
<dbReference type="GO" id="GO:0005524">
    <property type="term" value="F:ATP binding"/>
    <property type="evidence" value="ECO:0007669"/>
    <property type="project" value="UniProtKB-UniRule"/>
</dbReference>
<keyword evidence="6 10" id="KW-0547">Nucleotide-binding</keyword>
<dbReference type="EC" id="2.5.1.75" evidence="10"/>
<evidence type="ECO:0000313" key="15">
    <source>
        <dbReference type="Proteomes" id="UP000294887"/>
    </source>
</evidence>
<dbReference type="PANTHER" id="PTHR11088:SF60">
    <property type="entry name" value="TRNA DIMETHYLALLYLTRANSFERASE"/>
    <property type="match status" value="1"/>
</dbReference>
<evidence type="ECO:0000256" key="7">
    <source>
        <dbReference type="ARBA" id="ARBA00022840"/>
    </source>
</evidence>
<comment type="subunit">
    <text evidence="10">Monomer.</text>
</comment>
<dbReference type="EMBL" id="SMFQ01000002">
    <property type="protein sequence ID" value="TCJ88472.1"/>
    <property type="molecule type" value="Genomic_DNA"/>
</dbReference>